<dbReference type="RefSeq" id="WP_186847364.1">
    <property type="nucleotide sequence ID" value="NZ_JACOOX010000002.1"/>
</dbReference>
<reference evidence="9 10" key="1">
    <citation type="submission" date="2020-08" db="EMBL/GenBank/DDBJ databases">
        <title>Genome public.</title>
        <authorList>
            <person name="Liu C."/>
            <person name="Sun Q."/>
        </authorList>
    </citation>
    <scope>NUCLEOTIDE SEQUENCE [LARGE SCALE GENOMIC DNA]</scope>
    <source>
        <strain evidence="9 10">NSJ-10</strain>
    </source>
</reference>
<keyword evidence="6 7" id="KW-0592">Phosphate transport</keyword>
<feature type="domain" description="PhoU" evidence="8">
    <location>
        <begin position="17"/>
        <end position="103"/>
    </location>
</feature>
<comment type="subcellular location">
    <subcellularLocation>
        <location evidence="1 7">Cytoplasm</location>
    </subcellularLocation>
</comment>
<dbReference type="InterPro" id="IPR038078">
    <property type="entry name" value="PhoU-like_sf"/>
</dbReference>
<dbReference type="GO" id="GO:0045936">
    <property type="term" value="P:negative regulation of phosphate metabolic process"/>
    <property type="evidence" value="ECO:0007669"/>
    <property type="project" value="InterPro"/>
</dbReference>
<evidence type="ECO:0000313" key="9">
    <source>
        <dbReference type="EMBL" id="MBC5661918.1"/>
    </source>
</evidence>
<keyword evidence="10" id="KW-1185">Reference proteome</keyword>
<evidence type="ECO:0000313" key="10">
    <source>
        <dbReference type="Proteomes" id="UP000615234"/>
    </source>
</evidence>
<gene>
    <name evidence="9" type="primary">phoU</name>
    <name evidence="9" type="ORF">H8S09_03240</name>
</gene>
<dbReference type="Pfam" id="PF01895">
    <property type="entry name" value="PhoU"/>
    <property type="match status" value="2"/>
</dbReference>
<comment type="subunit">
    <text evidence="3 7">Homodimer.</text>
</comment>
<evidence type="ECO:0000259" key="8">
    <source>
        <dbReference type="Pfam" id="PF01895"/>
    </source>
</evidence>
<dbReference type="InterPro" id="IPR026022">
    <property type="entry name" value="PhoU_dom"/>
</dbReference>
<name>A0A8I0ADQ0_9FIRM</name>
<comment type="caution">
    <text evidence="9">The sequence shown here is derived from an EMBL/GenBank/DDBJ whole genome shotgun (WGS) entry which is preliminary data.</text>
</comment>
<evidence type="ECO:0000256" key="3">
    <source>
        <dbReference type="ARBA" id="ARBA00011738"/>
    </source>
</evidence>
<evidence type="ECO:0000256" key="4">
    <source>
        <dbReference type="ARBA" id="ARBA00022448"/>
    </source>
</evidence>
<organism evidence="9 10">
    <name type="scientific">Coprococcus hominis</name>
    <name type="common">ex Liu et al. 2022</name>
    <dbReference type="NCBI Taxonomy" id="2763039"/>
    <lineage>
        <taxon>Bacteria</taxon>
        <taxon>Bacillati</taxon>
        <taxon>Bacillota</taxon>
        <taxon>Clostridia</taxon>
        <taxon>Lachnospirales</taxon>
        <taxon>Lachnospiraceae</taxon>
        <taxon>Coprococcus</taxon>
    </lineage>
</organism>
<dbReference type="AlphaFoldDB" id="A0A8I0ADQ0"/>
<dbReference type="Proteomes" id="UP000615234">
    <property type="component" value="Unassembled WGS sequence"/>
</dbReference>
<keyword evidence="5 7" id="KW-0963">Cytoplasm</keyword>
<dbReference type="InterPro" id="IPR028366">
    <property type="entry name" value="PhoU"/>
</dbReference>
<evidence type="ECO:0000256" key="6">
    <source>
        <dbReference type="ARBA" id="ARBA00022592"/>
    </source>
</evidence>
<dbReference type="NCBIfam" id="TIGR02135">
    <property type="entry name" value="phoU_full"/>
    <property type="match status" value="1"/>
</dbReference>
<dbReference type="FunFam" id="1.20.58.220:FF:000004">
    <property type="entry name" value="Phosphate-specific transport system accessory protein PhoU"/>
    <property type="match status" value="1"/>
</dbReference>
<feature type="domain" description="PhoU" evidence="8">
    <location>
        <begin position="119"/>
        <end position="204"/>
    </location>
</feature>
<dbReference type="SUPFAM" id="SSF109755">
    <property type="entry name" value="PhoU-like"/>
    <property type="match status" value="1"/>
</dbReference>
<dbReference type="EMBL" id="JACOOX010000002">
    <property type="protein sequence ID" value="MBC5661918.1"/>
    <property type="molecule type" value="Genomic_DNA"/>
</dbReference>
<sequence>MRTNYDRQLKKLNDEMVEMGSMIEGVIEKAIKALVNQDVDLAQEVIRRDDQIDQQEKDIESLCFKLLLMEQPVATDLRQVSSALKMVTDMERIGDHAADISELTIQMAGKPYVKELEHIKAMAKESRVMLVDSIDAYVNLDLTKARKVIAQDDVVDDLFIKVKSELINLIHRNADAGEQETDLLMVAKYLERIGDHATNISEWVIYYITGEHISGN</sequence>
<evidence type="ECO:0000256" key="2">
    <source>
        <dbReference type="ARBA" id="ARBA00008107"/>
    </source>
</evidence>
<dbReference type="GO" id="GO:0005737">
    <property type="term" value="C:cytoplasm"/>
    <property type="evidence" value="ECO:0007669"/>
    <property type="project" value="UniProtKB-SubCell"/>
</dbReference>
<dbReference type="GO" id="GO:0030643">
    <property type="term" value="P:intracellular phosphate ion homeostasis"/>
    <property type="evidence" value="ECO:0007669"/>
    <property type="project" value="InterPro"/>
</dbReference>
<dbReference type="PANTHER" id="PTHR42930:SF3">
    <property type="entry name" value="PHOSPHATE-SPECIFIC TRANSPORT SYSTEM ACCESSORY PROTEIN PHOU"/>
    <property type="match status" value="1"/>
</dbReference>
<protein>
    <recommendedName>
        <fullName evidence="7">Phosphate-specific transport system accessory protein PhoU</fullName>
    </recommendedName>
</protein>
<evidence type="ECO:0000256" key="7">
    <source>
        <dbReference type="PIRNR" id="PIRNR003107"/>
    </source>
</evidence>
<comment type="similarity">
    <text evidence="2 7">Belongs to the PhoU family.</text>
</comment>
<proteinExistence type="inferred from homology"/>
<keyword evidence="4 7" id="KW-0813">Transport</keyword>
<dbReference type="PANTHER" id="PTHR42930">
    <property type="entry name" value="PHOSPHATE-SPECIFIC TRANSPORT SYSTEM ACCESSORY PROTEIN PHOU"/>
    <property type="match status" value="1"/>
</dbReference>
<accession>A0A8I0ADQ0</accession>
<evidence type="ECO:0000256" key="1">
    <source>
        <dbReference type="ARBA" id="ARBA00004496"/>
    </source>
</evidence>
<dbReference type="PIRSF" id="PIRSF003107">
    <property type="entry name" value="PhoU"/>
    <property type="match status" value="1"/>
</dbReference>
<dbReference type="GO" id="GO:0006817">
    <property type="term" value="P:phosphate ion transport"/>
    <property type="evidence" value="ECO:0007669"/>
    <property type="project" value="UniProtKB-KW"/>
</dbReference>
<evidence type="ECO:0000256" key="5">
    <source>
        <dbReference type="ARBA" id="ARBA00022490"/>
    </source>
</evidence>
<comment type="function">
    <text evidence="7">Plays a role in the regulation of phosphate uptake.</text>
</comment>
<dbReference type="Gene3D" id="1.20.58.220">
    <property type="entry name" value="Phosphate transport system protein phou homolog 2, domain 2"/>
    <property type="match status" value="1"/>
</dbReference>